<dbReference type="Proteomes" id="UP000824002">
    <property type="component" value="Unassembled WGS sequence"/>
</dbReference>
<reference evidence="1" key="2">
    <citation type="journal article" date="2021" name="PeerJ">
        <title>Extensive microbial diversity within the chicken gut microbiome revealed by metagenomics and culture.</title>
        <authorList>
            <person name="Gilroy R."/>
            <person name="Ravi A."/>
            <person name="Getino M."/>
            <person name="Pursley I."/>
            <person name="Horton D.L."/>
            <person name="Alikhan N.F."/>
            <person name="Baker D."/>
            <person name="Gharbi K."/>
            <person name="Hall N."/>
            <person name="Watson M."/>
            <person name="Adriaenssens E.M."/>
            <person name="Foster-Nyarko E."/>
            <person name="Jarju S."/>
            <person name="Secka A."/>
            <person name="Antonio M."/>
            <person name="Oren A."/>
            <person name="Chaudhuri R.R."/>
            <person name="La Ragione R."/>
            <person name="Hildebrand F."/>
            <person name="Pallen M.J."/>
        </authorList>
    </citation>
    <scope>NUCLEOTIDE SEQUENCE</scope>
    <source>
        <strain evidence="1">CHK199-13235</strain>
    </source>
</reference>
<evidence type="ECO:0000313" key="2">
    <source>
        <dbReference type="Proteomes" id="UP000824002"/>
    </source>
</evidence>
<accession>A0A9D1FLR0</accession>
<proteinExistence type="predicted"/>
<dbReference type="EMBL" id="DVJP01000034">
    <property type="protein sequence ID" value="HIS76136.1"/>
    <property type="molecule type" value="Genomic_DNA"/>
</dbReference>
<organism evidence="1 2">
    <name type="scientific">Candidatus Merdivicinus excrementipullorum</name>
    <dbReference type="NCBI Taxonomy" id="2840867"/>
    <lineage>
        <taxon>Bacteria</taxon>
        <taxon>Bacillati</taxon>
        <taxon>Bacillota</taxon>
        <taxon>Clostridia</taxon>
        <taxon>Eubacteriales</taxon>
        <taxon>Oscillospiraceae</taxon>
        <taxon>Oscillospiraceae incertae sedis</taxon>
        <taxon>Candidatus Merdivicinus</taxon>
    </lineage>
</organism>
<name>A0A9D1FLR0_9FIRM</name>
<sequence>MMTLRPGSHAYSILSILSITGEIPVRSLKLAGNERVLKALVHKMTEEQEYRFQPEWTEEKFRGKLLRITGKGRDKAVRLTKKALPILDWIYPGAYRYYMASFWNHRFPGDKIHIDRIHRVAESVLMCQMAGIECRAYCLPPLQNQEIRRVVPAGPSCYLARDLKKVGGSEANKTKFTRLTGVVYSGKEVYAVYNTRNALMKWKGMGEFKALQNLIEITRLNAGISALDSAILFGESDETALKTLRETEKNHRLELRFDSIYQQIYFVPMNSFGARLLKILTIPGWKQKLLNLLFEKEIQSGGTGMMEYDAYLGGKYVYSFLDQNLARLIRLREAFQAQADSFEILCFPEQQRLLREFLGPHISLKLLDIKIVEEALKMEG</sequence>
<dbReference type="AlphaFoldDB" id="A0A9D1FLR0"/>
<gene>
    <name evidence="1" type="ORF">IAB51_04905</name>
</gene>
<evidence type="ECO:0000313" key="1">
    <source>
        <dbReference type="EMBL" id="HIS76136.1"/>
    </source>
</evidence>
<protein>
    <submittedName>
        <fullName evidence="1">Uncharacterized protein</fullName>
    </submittedName>
</protein>
<reference evidence="1" key="1">
    <citation type="submission" date="2020-10" db="EMBL/GenBank/DDBJ databases">
        <authorList>
            <person name="Gilroy R."/>
        </authorList>
    </citation>
    <scope>NUCLEOTIDE SEQUENCE</scope>
    <source>
        <strain evidence="1">CHK199-13235</strain>
    </source>
</reference>
<comment type="caution">
    <text evidence="1">The sequence shown here is derived from an EMBL/GenBank/DDBJ whole genome shotgun (WGS) entry which is preliminary data.</text>
</comment>